<organism evidence="1">
    <name type="scientific">uncultured marine bacterium Ant4E12</name>
    <dbReference type="NCBI Taxonomy" id="360424"/>
    <lineage>
        <taxon>Bacteria</taxon>
        <taxon>environmental samples</taxon>
    </lineage>
</organism>
<dbReference type="EMBL" id="DQ295238">
    <property type="protein sequence ID" value="ABC25286.1"/>
    <property type="molecule type" value="Genomic_DNA"/>
</dbReference>
<dbReference type="AlphaFoldDB" id="Q2PYE1"/>
<proteinExistence type="predicted"/>
<evidence type="ECO:0000313" key="1">
    <source>
        <dbReference type="EMBL" id="ABC25286.1"/>
    </source>
</evidence>
<name>Q2PYE1_9BACT</name>
<reference evidence="1" key="1">
    <citation type="journal article" date="2006" name="Appl. Environ. Microbiol.">
        <title>Comparative genomics of DNA fragments from six Antarctic marine planktonic bacteria.</title>
        <authorList>
            <person name="Grzymski J.J."/>
            <person name="Carter B.J."/>
            <person name="DeLong E.F."/>
            <person name="Feldman R.A."/>
            <person name="Ghadiri A."/>
            <person name="Murray A.E."/>
        </authorList>
    </citation>
    <scope>NUCLEOTIDE SEQUENCE</scope>
</reference>
<accession>Q2PYE1</accession>
<sequence length="56" mass="5720">MNLKDLHPAKLFSMVEVIVAGVAAFLPLSGTQVAAICAIAAVATGQQVTKKAACNH</sequence>
<protein>
    <submittedName>
        <fullName evidence="1">Uncharacterized protein</fullName>
    </submittedName>
</protein>